<evidence type="ECO:0000259" key="14">
    <source>
        <dbReference type="PROSITE" id="PS50157"/>
    </source>
</evidence>
<dbReference type="PANTHER" id="PTHR24399:SF75">
    <property type="entry name" value="ZFP14 ZINC FINGER PROTEIN-RELATED"/>
    <property type="match status" value="1"/>
</dbReference>
<dbReference type="FunFam" id="3.30.160.60:FF:000133">
    <property type="entry name" value="Zinc finger protein 347"/>
    <property type="match status" value="1"/>
</dbReference>
<dbReference type="GO" id="GO:0001817">
    <property type="term" value="P:regulation of cytokine production"/>
    <property type="evidence" value="ECO:0007669"/>
    <property type="project" value="TreeGrafter"/>
</dbReference>
<comment type="subunit">
    <text evidence="12">Interacts with the SLBP/pre-mRNA complex but not with SLBP alone. Interacts with LSM11 in a U7 snRNP-dependent manner.</text>
</comment>
<organism evidence="16 17">
    <name type="scientific">Galemys pyrenaicus</name>
    <name type="common">Iberian desman</name>
    <name type="synonym">Pyrenean desman</name>
    <dbReference type="NCBI Taxonomy" id="202257"/>
    <lineage>
        <taxon>Eukaryota</taxon>
        <taxon>Metazoa</taxon>
        <taxon>Chordata</taxon>
        <taxon>Craniata</taxon>
        <taxon>Vertebrata</taxon>
        <taxon>Euteleostomi</taxon>
        <taxon>Mammalia</taxon>
        <taxon>Eutheria</taxon>
        <taxon>Laurasiatheria</taxon>
        <taxon>Eulipotyphla</taxon>
        <taxon>Talpidae</taxon>
        <taxon>Galemys</taxon>
    </lineage>
</organism>
<dbReference type="GO" id="GO:0001227">
    <property type="term" value="F:DNA-binding transcription repressor activity, RNA polymerase II-specific"/>
    <property type="evidence" value="ECO:0007669"/>
    <property type="project" value="TreeGrafter"/>
</dbReference>
<evidence type="ECO:0000256" key="6">
    <source>
        <dbReference type="ARBA" id="ARBA00022833"/>
    </source>
</evidence>
<dbReference type="Pfam" id="PF00096">
    <property type="entry name" value="zf-C2H2"/>
    <property type="match status" value="12"/>
</dbReference>
<feature type="non-terminal residue" evidence="16">
    <location>
        <position position="1392"/>
    </location>
</feature>
<proteinExistence type="inferred from homology"/>
<feature type="domain" description="C2H2-type" evidence="14">
    <location>
        <begin position="484"/>
        <end position="511"/>
    </location>
</feature>
<evidence type="ECO:0000256" key="13">
    <source>
        <dbReference type="PROSITE-ProRule" id="PRU00042"/>
    </source>
</evidence>
<comment type="caution">
    <text evidence="16">The sequence shown here is derived from an EMBL/GenBank/DDBJ whole genome shotgun (WGS) entry which is preliminary data.</text>
</comment>
<dbReference type="FunFam" id="3.30.160.60:FF:002254">
    <property type="entry name" value="Zinc finger protein 540"/>
    <property type="match status" value="1"/>
</dbReference>
<accession>A0A8J5ZZM0</accession>
<dbReference type="InterPro" id="IPR036236">
    <property type="entry name" value="Znf_C2H2_sf"/>
</dbReference>
<evidence type="ECO:0000256" key="11">
    <source>
        <dbReference type="ARBA" id="ARBA00054787"/>
    </source>
</evidence>
<feature type="domain" description="C2H2-type" evidence="14">
    <location>
        <begin position="1361"/>
        <end position="1388"/>
    </location>
</feature>
<feature type="domain" description="C2H2-type" evidence="14">
    <location>
        <begin position="400"/>
        <end position="427"/>
    </location>
</feature>
<keyword evidence="10" id="KW-0539">Nucleus</keyword>
<dbReference type="EMBL" id="JAGFMF010011857">
    <property type="protein sequence ID" value="KAG8511108.1"/>
    <property type="molecule type" value="Genomic_DNA"/>
</dbReference>
<dbReference type="SMART" id="SM00355">
    <property type="entry name" value="ZnF_C2H2"/>
    <property type="match status" value="15"/>
</dbReference>
<dbReference type="FunFam" id="3.30.160.60:FF:000340">
    <property type="entry name" value="zinc finger protein 473 isoform X1"/>
    <property type="match status" value="1"/>
</dbReference>
<evidence type="ECO:0000256" key="2">
    <source>
        <dbReference type="ARBA" id="ARBA00006991"/>
    </source>
</evidence>
<evidence type="ECO:0000256" key="9">
    <source>
        <dbReference type="ARBA" id="ARBA00023163"/>
    </source>
</evidence>
<keyword evidence="9" id="KW-0804">Transcription</keyword>
<feature type="domain" description="KRAB" evidence="15">
    <location>
        <begin position="1088"/>
        <end position="1164"/>
    </location>
</feature>
<protein>
    <submittedName>
        <fullName evidence="16">Zinc finger protein 99</fullName>
    </submittedName>
</protein>
<feature type="domain" description="C2H2-type" evidence="14">
    <location>
        <begin position="779"/>
        <end position="806"/>
    </location>
</feature>
<dbReference type="PANTHER" id="PTHR24399">
    <property type="entry name" value="ZINC FINGER AND BTB DOMAIN-CONTAINING"/>
    <property type="match status" value="1"/>
</dbReference>
<feature type="domain" description="C2H2-type" evidence="14">
    <location>
        <begin position="1333"/>
        <end position="1360"/>
    </location>
</feature>
<dbReference type="SMART" id="SM00349">
    <property type="entry name" value="KRAB"/>
    <property type="match status" value="2"/>
</dbReference>
<feature type="domain" description="C2H2-type" evidence="14">
    <location>
        <begin position="512"/>
        <end position="532"/>
    </location>
</feature>
<feature type="domain" description="C2H2-type" evidence="14">
    <location>
        <begin position="259"/>
        <end position="287"/>
    </location>
</feature>
<feature type="domain" description="C2H2-type" evidence="14">
    <location>
        <begin position="344"/>
        <end position="371"/>
    </location>
</feature>
<evidence type="ECO:0000256" key="8">
    <source>
        <dbReference type="ARBA" id="ARBA00023125"/>
    </source>
</evidence>
<dbReference type="FunFam" id="3.30.160.60:FF:002343">
    <property type="entry name" value="Zinc finger protein 33A"/>
    <property type="match status" value="1"/>
</dbReference>
<dbReference type="FunFam" id="3.30.160.60:FF:002090">
    <property type="entry name" value="Zinc finger protein 473"/>
    <property type="match status" value="3"/>
</dbReference>
<dbReference type="InterPro" id="IPR001909">
    <property type="entry name" value="KRAB"/>
</dbReference>
<dbReference type="SUPFAM" id="SSF109640">
    <property type="entry name" value="KRAB domain (Kruppel-associated box)"/>
    <property type="match status" value="2"/>
</dbReference>
<evidence type="ECO:0000259" key="15">
    <source>
        <dbReference type="PROSITE" id="PS50805"/>
    </source>
</evidence>
<dbReference type="CDD" id="cd07765">
    <property type="entry name" value="KRAB_A-box"/>
    <property type="match status" value="2"/>
</dbReference>
<dbReference type="Proteomes" id="UP000700334">
    <property type="component" value="Unassembled WGS sequence"/>
</dbReference>
<keyword evidence="4" id="KW-0677">Repeat</keyword>
<dbReference type="PROSITE" id="PS00028">
    <property type="entry name" value="ZINC_FINGER_C2H2_1"/>
    <property type="match status" value="11"/>
</dbReference>
<dbReference type="InterPro" id="IPR036051">
    <property type="entry name" value="KRAB_dom_sf"/>
</dbReference>
<dbReference type="FunFam" id="3.30.160.60:FF:000688">
    <property type="entry name" value="zinc finger protein 197 isoform X1"/>
    <property type="match status" value="1"/>
</dbReference>
<feature type="domain" description="KRAB" evidence="15">
    <location>
        <begin position="710"/>
        <end position="802"/>
    </location>
</feature>
<dbReference type="GO" id="GO:0005654">
    <property type="term" value="C:nucleoplasm"/>
    <property type="evidence" value="ECO:0007669"/>
    <property type="project" value="TreeGrafter"/>
</dbReference>
<evidence type="ECO:0000313" key="17">
    <source>
        <dbReference type="Proteomes" id="UP000700334"/>
    </source>
</evidence>
<feature type="non-terminal residue" evidence="16">
    <location>
        <position position="1"/>
    </location>
</feature>
<evidence type="ECO:0000256" key="12">
    <source>
        <dbReference type="ARBA" id="ARBA00062613"/>
    </source>
</evidence>
<evidence type="ECO:0000256" key="5">
    <source>
        <dbReference type="ARBA" id="ARBA00022771"/>
    </source>
</evidence>
<dbReference type="FunFam" id="3.30.160.60:FF:000016">
    <property type="entry name" value="zinc finger protein 37 homolog"/>
    <property type="match status" value="1"/>
</dbReference>
<dbReference type="PROSITE" id="PS50157">
    <property type="entry name" value="ZINC_FINGER_C2H2_2"/>
    <property type="match status" value="16"/>
</dbReference>
<dbReference type="FunFam" id="3.30.160.60:FF:001747">
    <property type="match status" value="1"/>
</dbReference>
<keyword evidence="8" id="KW-0238">DNA-binding</keyword>
<keyword evidence="6" id="KW-0862">Zinc</keyword>
<dbReference type="InterPro" id="IPR013087">
    <property type="entry name" value="Znf_C2H2_type"/>
</dbReference>
<evidence type="ECO:0000256" key="1">
    <source>
        <dbReference type="ARBA" id="ARBA00004123"/>
    </source>
</evidence>
<dbReference type="GO" id="GO:0002682">
    <property type="term" value="P:regulation of immune system process"/>
    <property type="evidence" value="ECO:0007669"/>
    <property type="project" value="TreeGrafter"/>
</dbReference>
<comment type="subcellular location">
    <subcellularLocation>
        <location evidence="1">Nucleus</location>
    </subcellularLocation>
</comment>
<feature type="domain" description="C2H2-type" evidence="14">
    <location>
        <begin position="535"/>
        <end position="562"/>
    </location>
</feature>
<comment type="similarity">
    <text evidence="2">Belongs to the krueppel C2H2-type zinc-finger protein family.</text>
</comment>
<evidence type="ECO:0000313" key="16">
    <source>
        <dbReference type="EMBL" id="KAG8511108.1"/>
    </source>
</evidence>
<keyword evidence="3" id="KW-0479">Metal-binding</keyword>
<dbReference type="PROSITE" id="PS50805">
    <property type="entry name" value="KRAB"/>
    <property type="match status" value="2"/>
</dbReference>
<dbReference type="FunFam" id="3.30.160.60:FF:000362">
    <property type="entry name" value="Zinc finger protein 606"/>
    <property type="match status" value="1"/>
</dbReference>
<evidence type="ECO:0000256" key="10">
    <source>
        <dbReference type="ARBA" id="ARBA00023242"/>
    </source>
</evidence>
<dbReference type="FunFam" id="3.30.160.60:FF:001181">
    <property type="entry name" value="Zinc finger protein 311"/>
    <property type="match status" value="1"/>
</dbReference>
<keyword evidence="5 13" id="KW-0863">Zinc-finger</keyword>
<evidence type="ECO:0000256" key="7">
    <source>
        <dbReference type="ARBA" id="ARBA00023015"/>
    </source>
</evidence>
<dbReference type="Gene3D" id="6.10.140.140">
    <property type="match status" value="2"/>
</dbReference>
<feature type="domain" description="C2H2-type" evidence="14">
    <location>
        <begin position="232"/>
        <end position="259"/>
    </location>
</feature>
<dbReference type="FunFam" id="3.30.160.60:FF:000176">
    <property type="entry name" value="zinc finger protein 70"/>
    <property type="match status" value="1"/>
</dbReference>
<feature type="domain" description="C2H2-type" evidence="14">
    <location>
        <begin position="456"/>
        <end position="483"/>
    </location>
</feature>
<feature type="domain" description="C2H2-type" evidence="14">
    <location>
        <begin position="563"/>
        <end position="578"/>
    </location>
</feature>
<keyword evidence="17" id="KW-1185">Reference proteome</keyword>
<reference evidence="16" key="1">
    <citation type="journal article" date="2021" name="Evol. Appl.">
        <title>The genome of the Pyrenean desman and the effects of bottlenecks and inbreeding on the genomic landscape of an endangered species.</title>
        <authorList>
            <person name="Escoda L."/>
            <person name="Castresana J."/>
        </authorList>
    </citation>
    <scope>NUCLEOTIDE SEQUENCE</scope>
    <source>
        <strain evidence="16">IBE-C5619</strain>
    </source>
</reference>
<feature type="domain" description="C2H2-type" evidence="14">
    <location>
        <begin position="372"/>
        <end position="399"/>
    </location>
</feature>
<feature type="domain" description="C2H2-type" evidence="14">
    <location>
        <begin position="316"/>
        <end position="343"/>
    </location>
</feature>
<dbReference type="Pfam" id="PF01352">
    <property type="entry name" value="KRAB"/>
    <property type="match status" value="2"/>
</dbReference>
<comment type="function">
    <text evidence="11">Involved in histone 3'-end pre-mRNA processing by associating with U7 snRNP and interacting with SLBP/pre-mRNA complex. Increases histone 3'-end pre-mRNA processing but has no effect on U7 snRNP levels, when overexpressed. Required for cell cycle progression from G1 to S phases.</text>
</comment>
<sequence length="1392" mass="158434">LLYVVLVVCSKHLMSFVLSAIRVLNSHLQPSLPAISSHDIQVSMPKSGMEDSFPNVGLGGDAIHAFENLQLMNEQTCEGATEGHEGCCNEENQAETITHNTVLPAKRGQVCESSRVRPHFMSGACRQEYVSVSREPCEIFKNTYSPSRQWKPMGSPLVCSANNHSIYCEHSNSSQHERCEWEDRKPTWDPIEESSKLVHHHTIHEKPCGRKGYGKAKKWCSRLTGHQREKLHECEECAQAFHWQSHLTRARRSHSGKKASTRPDCGKSFLYRCHLSTHQRMHTGEKPYRCEECGKAFNNKSALTQHHRIHTGEKPYKCEECGKAFNQQSILSQHQRIHTGEKPYKCEECGKAFSQQSNLSTHQNIHTGEKPYKCEVCGKAFNYKSALTQHHRIHTGEKPYSCEECGKAFSQQSNLSTHQSIHTGEKPYKCEECGKAFSQQVSLRGHHRIHTGEKPYKCEVCGKAFNYKSVLTQHHRIHTGEKPYSCEECGKVFSQQSNLSTHRNIHTGEKPYKCEECGKAFKQQAGLWQHHRKPYRCEECGKAFKQQAGLRKHRRIHTGEKPYKCEECGKGFKRQSHLITTEFILGRNLTNKNVGKFLTFINHRHHHLTHASEKPYNSEKCSKACNQTSQLKEFILCKSFINVKNVVKPLACSQVLVDIMEFILGRTFQRTFVLGRNLIYVMYAAKPLTLSQIWVVITEFILARNCKDMVSFEDVAVNFTWEEWQDLNDAQRTLFRDVMLETYSNLVSLGREKPYNYKGDGKASEWCSRITQHQRKKLHKCEECGQAFHWHSQLSRHLRSHTGKKTYLSPHCVAVLSIRESLKRRKLADVKNMAKPFTSSQALVIVTVFILGRNLTDVRCVAKPLTVSQGFLNIRDFILAINLTNVMNVAKPLTLDQILLNIKELILGRKLTDVKNLTNAMNVEKPLIIKGIVDDIRQFILGKNLTNVKEFILGRNLSNVMNVEKPLTKKLILGDIREYILGRKLADVMCVAKPLGVKCTLARSPVKDKTRVKLSPGNQASLYILDGALHVSSEYQECRNTFSGPQASLGIRKFSHERNPCNGTVYTCCCLAQADGSEMTTVPSQDMVSFEDVTVNFTWDEWQDLNDAQRTLYRDVMLETYSNLVSLAASSHDIRLSVPQSGTEDLCPDVGLGGDGICAYENSPLMKDQTCQGACEGQNSCCSEDRQAEIPSHNAALRERRDQVCQTSWVKPHVMPVPCVGRYVSVSRDPYENFNTTYSVKGQLEPMRSSPVHDANNHSVLCDYGAGLNFQSNSYHHQICEWEAKKVPWNHIQESSELLQHHTGCEKHCSCKGYGKANRGCLRLSRYQRENLHKSKECGKAFNNKSVLTQHHRNHPVEKAYKCEVCGKAFNRQSTLTQHHKIHPVEKAYKCE</sequence>
<feature type="domain" description="C2H2-type" evidence="14">
    <location>
        <begin position="428"/>
        <end position="455"/>
    </location>
</feature>
<evidence type="ECO:0000256" key="4">
    <source>
        <dbReference type="ARBA" id="ARBA00022737"/>
    </source>
</evidence>
<dbReference type="GO" id="GO:0000978">
    <property type="term" value="F:RNA polymerase II cis-regulatory region sequence-specific DNA binding"/>
    <property type="evidence" value="ECO:0007669"/>
    <property type="project" value="TreeGrafter"/>
</dbReference>
<dbReference type="SUPFAM" id="SSF57667">
    <property type="entry name" value="beta-beta-alpha zinc fingers"/>
    <property type="match status" value="10"/>
</dbReference>
<gene>
    <name evidence="16" type="ORF">J0S82_000065</name>
</gene>
<feature type="domain" description="C2H2-type" evidence="14">
    <location>
        <begin position="288"/>
        <end position="315"/>
    </location>
</feature>
<keyword evidence="7" id="KW-0805">Transcription regulation</keyword>
<dbReference type="Gene3D" id="3.30.160.60">
    <property type="entry name" value="Classic Zinc Finger"/>
    <property type="match status" value="16"/>
</dbReference>
<dbReference type="GO" id="GO:0008270">
    <property type="term" value="F:zinc ion binding"/>
    <property type="evidence" value="ECO:0007669"/>
    <property type="project" value="UniProtKB-KW"/>
</dbReference>
<name>A0A8J5ZZM0_GALPY</name>
<evidence type="ECO:0000256" key="3">
    <source>
        <dbReference type="ARBA" id="ARBA00022723"/>
    </source>
</evidence>